<dbReference type="Proteomes" id="UP000008311">
    <property type="component" value="Unassembled WGS sequence"/>
</dbReference>
<name>B9RA63_RICCO</name>
<accession>B9RA63</accession>
<protein>
    <submittedName>
        <fullName evidence="1">Uncharacterized protein</fullName>
    </submittedName>
</protein>
<sequence>MARMASHLLEMDASIPVMLFRGIRTRLSFSALHSHAIGNIIFGQRESFPVPRNSFIKKDPYVAGMQLGHNPSILKPQHALQEVEGLQYVYFRSLICNRGSLDPQLLTAPRPPNLEYQYDSWMQYAHAPTLKTRRSNRVSYHRNMFLMERW</sequence>
<evidence type="ECO:0000313" key="2">
    <source>
        <dbReference type="Proteomes" id="UP000008311"/>
    </source>
</evidence>
<evidence type="ECO:0000313" key="1">
    <source>
        <dbReference type="EMBL" id="EEF51690.1"/>
    </source>
</evidence>
<dbReference type="AlphaFoldDB" id="B9RA63"/>
<keyword evidence="2" id="KW-1185">Reference proteome</keyword>
<organism evidence="1 2">
    <name type="scientific">Ricinus communis</name>
    <name type="common">Castor bean</name>
    <dbReference type="NCBI Taxonomy" id="3988"/>
    <lineage>
        <taxon>Eukaryota</taxon>
        <taxon>Viridiplantae</taxon>
        <taxon>Streptophyta</taxon>
        <taxon>Embryophyta</taxon>
        <taxon>Tracheophyta</taxon>
        <taxon>Spermatophyta</taxon>
        <taxon>Magnoliopsida</taxon>
        <taxon>eudicotyledons</taxon>
        <taxon>Gunneridae</taxon>
        <taxon>Pentapetalae</taxon>
        <taxon>rosids</taxon>
        <taxon>fabids</taxon>
        <taxon>Malpighiales</taxon>
        <taxon>Euphorbiaceae</taxon>
        <taxon>Acalyphoideae</taxon>
        <taxon>Acalypheae</taxon>
        <taxon>Ricinus</taxon>
    </lineage>
</organism>
<reference evidence="2" key="1">
    <citation type="journal article" date="2010" name="Nat. Biotechnol.">
        <title>Draft genome sequence of the oilseed species Ricinus communis.</title>
        <authorList>
            <person name="Chan A.P."/>
            <person name="Crabtree J."/>
            <person name="Zhao Q."/>
            <person name="Lorenzi H."/>
            <person name="Orvis J."/>
            <person name="Puiu D."/>
            <person name="Melake-Berhan A."/>
            <person name="Jones K.M."/>
            <person name="Redman J."/>
            <person name="Chen G."/>
            <person name="Cahoon E.B."/>
            <person name="Gedil M."/>
            <person name="Stanke M."/>
            <person name="Haas B.J."/>
            <person name="Wortman J.R."/>
            <person name="Fraser-Liggett C.M."/>
            <person name="Ravel J."/>
            <person name="Rabinowicz P.D."/>
        </authorList>
    </citation>
    <scope>NUCLEOTIDE SEQUENCE [LARGE SCALE GENOMIC DNA]</scope>
    <source>
        <strain evidence="2">cv. Hale</strain>
    </source>
</reference>
<dbReference type="EMBL" id="EQ973773">
    <property type="protein sequence ID" value="EEF51690.1"/>
    <property type="molecule type" value="Genomic_DNA"/>
</dbReference>
<gene>
    <name evidence="1" type="ORF">RCOM_1503510</name>
</gene>
<proteinExistence type="predicted"/>
<dbReference type="InParanoid" id="B9RA63"/>